<dbReference type="Proteomes" id="UP000641625">
    <property type="component" value="Unassembled WGS sequence"/>
</dbReference>
<feature type="compositionally biased region" description="Basic and acidic residues" evidence="1">
    <location>
        <begin position="1"/>
        <end position="14"/>
    </location>
</feature>
<name>A0A847UK80_HALAR</name>
<protein>
    <submittedName>
        <fullName evidence="2">Uncharacterized protein</fullName>
    </submittedName>
</protein>
<dbReference type="AlphaFoldDB" id="A0A847UK80"/>
<evidence type="ECO:0000313" key="3">
    <source>
        <dbReference type="Proteomes" id="UP000641625"/>
    </source>
</evidence>
<sequence length="154" mass="17236">MSQKHAGKDLATDRDDPEGSTATEYDSKITMLRAERHDEITIDRVVTVVDPTQKIPDSLHVQQRNSTYFGPKLKLTDGLSDYMITAPGPDSELLLWTAETDADGFRNGWQKLAEVTTSFSDQQPQYDLCPYCGDPLRTLEHERKAAVGQCSDDD</sequence>
<feature type="region of interest" description="Disordered" evidence="1">
    <location>
        <begin position="1"/>
        <end position="28"/>
    </location>
</feature>
<evidence type="ECO:0000313" key="2">
    <source>
        <dbReference type="EMBL" id="NLV13979.1"/>
    </source>
</evidence>
<evidence type="ECO:0000256" key="1">
    <source>
        <dbReference type="SAM" id="MobiDB-lite"/>
    </source>
</evidence>
<gene>
    <name evidence="2" type="ORF">GOC77_11960</name>
</gene>
<reference evidence="2" key="1">
    <citation type="submission" date="2019-12" db="EMBL/GenBank/DDBJ databases">
        <title>Whole genome sequencing of Haloarcula argentinensis strain pws5.</title>
        <authorList>
            <person name="Verma D.K."/>
            <person name="Gopal K."/>
            <person name="Prasad E.S."/>
        </authorList>
    </citation>
    <scope>NUCLEOTIDE SEQUENCE</scope>
    <source>
        <strain evidence="2">Pws5</strain>
    </source>
</reference>
<dbReference type="RefSeq" id="WP_147435183.1">
    <property type="nucleotide sequence ID" value="NZ_WOWA01000005.1"/>
</dbReference>
<comment type="caution">
    <text evidence="2">The sequence shown here is derived from an EMBL/GenBank/DDBJ whole genome shotgun (WGS) entry which is preliminary data.</text>
</comment>
<organism evidence="2 3">
    <name type="scientific">Haloarcula argentinensis</name>
    <dbReference type="NCBI Taxonomy" id="43776"/>
    <lineage>
        <taxon>Archaea</taxon>
        <taxon>Methanobacteriati</taxon>
        <taxon>Methanobacteriota</taxon>
        <taxon>Stenosarchaea group</taxon>
        <taxon>Halobacteria</taxon>
        <taxon>Halobacteriales</taxon>
        <taxon>Haloarculaceae</taxon>
        <taxon>Haloarcula</taxon>
    </lineage>
</organism>
<dbReference type="EMBL" id="WOWA01000005">
    <property type="protein sequence ID" value="NLV13979.1"/>
    <property type="molecule type" value="Genomic_DNA"/>
</dbReference>
<proteinExistence type="predicted"/>
<accession>A0A847UK80</accession>